<feature type="compositionally biased region" description="Low complexity" evidence="1">
    <location>
        <begin position="21"/>
        <end position="42"/>
    </location>
</feature>
<comment type="caution">
    <text evidence="3">The sequence shown here is derived from an EMBL/GenBank/DDBJ whole genome shotgun (WGS) entry which is preliminary data.</text>
</comment>
<accession>A0AAV0T384</accession>
<feature type="compositionally biased region" description="Basic residues" evidence="1">
    <location>
        <begin position="676"/>
        <end position="686"/>
    </location>
</feature>
<feature type="region of interest" description="Disordered" evidence="1">
    <location>
        <begin position="1"/>
        <end position="208"/>
    </location>
</feature>
<gene>
    <name evidence="3" type="ORF">HBR001_LOCUS817</name>
</gene>
<feature type="region of interest" description="Disordered" evidence="1">
    <location>
        <begin position="570"/>
        <end position="696"/>
    </location>
</feature>
<dbReference type="Pfam" id="PF23588">
    <property type="entry name" value="HTH_CHD1_Hrp3"/>
    <property type="match status" value="1"/>
</dbReference>
<feature type="compositionally biased region" description="Low complexity" evidence="1">
    <location>
        <begin position="586"/>
        <end position="596"/>
    </location>
</feature>
<dbReference type="EMBL" id="CANTFL010000086">
    <property type="protein sequence ID" value="CAI5712288.1"/>
    <property type="molecule type" value="Genomic_DNA"/>
</dbReference>
<feature type="compositionally biased region" description="Basic and acidic residues" evidence="1">
    <location>
        <begin position="134"/>
        <end position="145"/>
    </location>
</feature>
<sequence>MADTLQDANARGDVEEKDAHSSAGDDSSSSSSGSSSSSSSSDSESDDDAGTDNVNGDASGVKDGAQVGGMGCRSGGGSTNASNALGPSLSAPRPHGMAASAKTMNVNSTRAAARFKASETESMMPLGTRKRDRRTIEEIQRDLRDKRKKPVGTLSARSSPPPPRGSPMRSPEAEAAVDSGAPMAVGGPLSQFGTAGRLPIKRKPVSAHDRLAMKLNGRKRTGAKKPAKLAASSGTVPPVLVMTSKPMIKPMAATTAAVTTENSSSSEHGGDTGGDGYSSSVSRSPQAAVSGKVVRAVLRAMLRYGDLTDVGLYPTAANFADEYKMPSFVDRASLQTVTSVSTDRLHALAHEVAHKAKQAVEARPPHDNIKIAEVEARSTHIIERLYENLKLRIAVQRALRAAGCASGNAQANAKGAYVLVAKQSDLSVLGANIRDLLNWTWAEKEYDWSQRKDAALLLGVYVHGFGGWEDILNDDLLHFHGQRALKGERLKKRAENLLKRLPPPDLDAGDPRIVQLASSLGPGGSNSSQSLGAQFSAIIQSGSIAGVTASAPAVSTSGCGRMARAAERFATRQQNGEKAASRRPVGSSNGSGMSNGQGLDSRRQHKTVIPKSTAQSNEVDCEPEDGEVGGAAPAYSTSPRHKRRSSSVDIQSQTSSRKRHRNDSTESSSKNEKPKKEHRRRDRHKPKTDSLSTAEVSRAALTGAPLPLLSVDACYKKWKPNKKLQDIRLVLKKMRIMAEWSRNQNDEIVVEKVFKYVSTIGEAIDRVVTQHQDKAELELPSREVDELCTSLWTYAAGFTPFTPLGFERLYDDMCADADALVAAKS</sequence>
<dbReference type="Proteomes" id="UP001162031">
    <property type="component" value="Unassembled WGS sequence"/>
</dbReference>
<proteinExistence type="predicted"/>
<feature type="domain" description="ATP-dependent helicase CHD1-2/hrp3 HTH" evidence="2">
    <location>
        <begin position="446"/>
        <end position="499"/>
    </location>
</feature>
<keyword evidence="4" id="KW-1185">Reference proteome</keyword>
<organism evidence="3 4">
    <name type="scientific">Hyaloperonospora brassicae</name>
    <name type="common">Brassica downy mildew</name>
    <name type="synonym">Peronospora brassicae</name>
    <dbReference type="NCBI Taxonomy" id="162125"/>
    <lineage>
        <taxon>Eukaryota</taxon>
        <taxon>Sar</taxon>
        <taxon>Stramenopiles</taxon>
        <taxon>Oomycota</taxon>
        <taxon>Peronosporomycetes</taxon>
        <taxon>Peronosporales</taxon>
        <taxon>Peronosporaceae</taxon>
        <taxon>Hyaloperonospora</taxon>
    </lineage>
</organism>
<feature type="region of interest" description="Disordered" evidence="1">
    <location>
        <begin position="252"/>
        <end position="285"/>
    </location>
</feature>
<evidence type="ECO:0000256" key="1">
    <source>
        <dbReference type="SAM" id="MobiDB-lite"/>
    </source>
</evidence>
<name>A0AAV0T384_HYABA</name>
<dbReference type="InterPro" id="IPR056302">
    <property type="entry name" value="CHD1-2/Hrp3_HTH"/>
</dbReference>
<dbReference type="Gene3D" id="1.10.10.60">
    <property type="entry name" value="Homeodomain-like"/>
    <property type="match status" value="1"/>
</dbReference>
<evidence type="ECO:0000313" key="3">
    <source>
        <dbReference type="EMBL" id="CAI5712288.1"/>
    </source>
</evidence>
<dbReference type="AlphaFoldDB" id="A0AAV0T384"/>
<evidence type="ECO:0000259" key="2">
    <source>
        <dbReference type="Pfam" id="PF23588"/>
    </source>
</evidence>
<feature type="compositionally biased region" description="Basic and acidic residues" evidence="1">
    <location>
        <begin position="10"/>
        <end position="20"/>
    </location>
</feature>
<evidence type="ECO:0000313" key="4">
    <source>
        <dbReference type="Proteomes" id="UP001162031"/>
    </source>
</evidence>
<protein>
    <recommendedName>
        <fullName evidence="2">ATP-dependent helicase CHD1-2/hrp3 HTH domain-containing protein</fullName>
    </recommendedName>
</protein>
<feature type="compositionally biased region" description="Gly residues" evidence="1">
    <location>
        <begin position="66"/>
        <end position="78"/>
    </location>
</feature>
<reference evidence="3" key="1">
    <citation type="submission" date="2022-12" db="EMBL/GenBank/DDBJ databases">
        <authorList>
            <person name="Webb A."/>
        </authorList>
    </citation>
    <scope>NUCLEOTIDE SEQUENCE</scope>
    <source>
        <strain evidence="3">Hp1</strain>
    </source>
</reference>